<dbReference type="PANTHER" id="PTHR24020">
    <property type="entry name" value="COLLAGEN ALPHA"/>
    <property type="match status" value="1"/>
</dbReference>
<dbReference type="SUPFAM" id="SSF53300">
    <property type="entry name" value="vWA-like"/>
    <property type="match status" value="1"/>
</dbReference>
<dbReference type="PROSITE" id="PS51034">
    <property type="entry name" value="ZP_2"/>
    <property type="match status" value="1"/>
</dbReference>
<dbReference type="InterPro" id="IPR056953">
    <property type="entry name" value="CUT_N"/>
</dbReference>
<keyword evidence="4" id="KW-1185">Reference proteome</keyword>
<dbReference type="Proteomes" id="UP000053660">
    <property type="component" value="Unassembled WGS sequence"/>
</dbReference>
<dbReference type="InterPro" id="IPR050525">
    <property type="entry name" value="ECM_Assembly_Org"/>
</dbReference>
<dbReference type="InterPro" id="IPR002035">
    <property type="entry name" value="VWF_A"/>
</dbReference>
<organism evidence="3 4">
    <name type="scientific">Oesophagostomum dentatum</name>
    <name type="common">Nodular worm</name>
    <dbReference type="NCBI Taxonomy" id="61180"/>
    <lineage>
        <taxon>Eukaryota</taxon>
        <taxon>Metazoa</taxon>
        <taxon>Ecdysozoa</taxon>
        <taxon>Nematoda</taxon>
        <taxon>Chromadorea</taxon>
        <taxon>Rhabditida</taxon>
        <taxon>Rhabditina</taxon>
        <taxon>Rhabditomorpha</taxon>
        <taxon>Strongyloidea</taxon>
        <taxon>Strongylidae</taxon>
        <taxon>Oesophagostomum</taxon>
    </lineage>
</organism>
<dbReference type="InterPro" id="IPR001507">
    <property type="entry name" value="ZP_dom"/>
</dbReference>
<dbReference type="OrthoDB" id="5841140at2759"/>
<dbReference type="PROSITE" id="PS50234">
    <property type="entry name" value="VWFA"/>
    <property type="match status" value="1"/>
</dbReference>
<protein>
    <submittedName>
        <fullName evidence="3">von Willebrand factor type A domain protein</fullName>
    </submittedName>
</protein>
<dbReference type="PANTHER" id="PTHR24020:SF87">
    <property type="entry name" value="COLLAGEN ALPHA-1(VI) CHAIN-LIKE"/>
    <property type="match status" value="1"/>
</dbReference>
<name>A0A0B1T6Q3_OESDE</name>
<feature type="domain" description="VWFA" evidence="1">
    <location>
        <begin position="1"/>
        <end position="95"/>
    </location>
</feature>
<dbReference type="Pfam" id="PF25057">
    <property type="entry name" value="CUT_N"/>
    <property type="match status" value="1"/>
</dbReference>
<feature type="domain" description="ZP" evidence="2">
    <location>
        <begin position="166"/>
        <end position="245"/>
    </location>
</feature>
<gene>
    <name evidence="3" type="ORF">OESDEN_08308</name>
</gene>
<dbReference type="EMBL" id="KN551787">
    <property type="protein sequence ID" value="KHJ91816.1"/>
    <property type="molecule type" value="Genomic_DNA"/>
</dbReference>
<proteinExistence type="predicted"/>
<dbReference type="Pfam" id="PF00092">
    <property type="entry name" value="VWA"/>
    <property type="match status" value="1"/>
</dbReference>
<sequence length="245" mass="27409">MEIAFAMHLAQRLNVSSEGSRLAVIQFAETPRIEFTLNQYTHPTQLEWAIQRINFLSGATNTGLALKLALERGFDGARGGEIPRVAVVVTDGQSQVVAILIFFSITGNPVRVFTVESFDQLDKSLADSLTWDMCKTEFREFFFAAPHLQRRMNALVLAGPGTPDIICGPDRIGVRASTKKPFDGYVFVMDHFHEEECRAGAEKFPDSKSIGITVPFNACNVHRYRSLNPRGIFVEMTVVFMFHSM</sequence>
<dbReference type="AlphaFoldDB" id="A0A0B1T6Q3"/>
<evidence type="ECO:0000259" key="2">
    <source>
        <dbReference type="PROSITE" id="PS51034"/>
    </source>
</evidence>
<dbReference type="Gene3D" id="3.40.50.410">
    <property type="entry name" value="von Willebrand factor, type A domain"/>
    <property type="match status" value="1"/>
</dbReference>
<dbReference type="InterPro" id="IPR036465">
    <property type="entry name" value="vWFA_dom_sf"/>
</dbReference>
<reference evidence="3 4" key="1">
    <citation type="submission" date="2014-03" db="EMBL/GenBank/DDBJ databases">
        <title>Draft genome of the hookworm Oesophagostomum dentatum.</title>
        <authorList>
            <person name="Mitreva M."/>
        </authorList>
    </citation>
    <scope>NUCLEOTIDE SEQUENCE [LARGE SCALE GENOMIC DNA]</scope>
    <source>
        <strain evidence="3 4">OD-Hann</strain>
    </source>
</reference>
<evidence type="ECO:0000259" key="1">
    <source>
        <dbReference type="PROSITE" id="PS50234"/>
    </source>
</evidence>
<evidence type="ECO:0000313" key="4">
    <source>
        <dbReference type="Proteomes" id="UP000053660"/>
    </source>
</evidence>
<accession>A0A0B1T6Q3</accession>
<dbReference type="SMART" id="SM00327">
    <property type="entry name" value="VWA"/>
    <property type="match status" value="1"/>
</dbReference>
<evidence type="ECO:0000313" key="3">
    <source>
        <dbReference type="EMBL" id="KHJ91816.1"/>
    </source>
</evidence>